<dbReference type="SUPFAM" id="SSF49384">
    <property type="entry name" value="Carbohydrate-binding domain"/>
    <property type="match status" value="1"/>
</dbReference>
<feature type="compositionally biased region" description="Low complexity" evidence="1">
    <location>
        <begin position="55"/>
        <end position="93"/>
    </location>
</feature>
<protein>
    <submittedName>
        <fullName evidence="3">Cellulose binding domain-containing protein</fullName>
    </submittedName>
</protein>
<dbReference type="GO" id="GO:0004553">
    <property type="term" value="F:hydrolase activity, hydrolyzing O-glycosyl compounds"/>
    <property type="evidence" value="ECO:0007669"/>
    <property type="project" value="InterPro"/>
</dbReference>
<dbReference type="GO" id="GO:0030247">
    <property type="term" value="F:polysaccharide binding"/>
    <property type="evidence" value="ECO:0007669"/>
    <property type="project" value="UniProtKB-UniRule"/>
</dbReference>
<comment type="caution">
    <text evidence="3">The sequence shown here is derived from an EMBL/GenBank/DDBJ whole genome shotgun (WGS) entry which is preliminary data.</text>
</comment>
<reference evidence="3 4" key="1">
    <citation type="submission" date="2019-03" db="EMBL/GenBank/DDBJ databases">
        <title>Sequencing the genomes of 1000 actinobacteria strains.</title>
        <authorList>
            <person name="Klenk H.-P."/>
        </authorList>
    </citation>
    <scope>NUCLEOTIDE SEQUENCE [LARGE SCALE GENOMIC DNA]</scope>
    <source>
        <strain evidence="3 4">DSM 43805</strain>
    </source>
</reference>
<organism evidence="3 4">
    <name type="scientific">Paractinoplanes brasiliensis</name>
    <dbReference type="NCBI Taxonomy" id="52695"/>
    <lineage>
        <taxon>Bacteria</taxon>
        <taxon>Bacillati</taxon>
        <taxon>Actinomycetota</taxon>
        <taxon>Actinomycetes</taxon>
        <taxon>Micromonosporales</taxon>
        <taxon>Micromonosporaceae</taxon>
        <taxon>Paractinoplanes</taxon>
    </lineage>
</organism>
<keyword evidence="4" id="KW-1185">Reference proteome</keyword>
<dbReference type="InterPro" id="IPR001919">
    <property type="entry name" value="CBD2"/>
</dbReference>
<dbReference type="RefSeq" id="WP_166661148.1">
    <property type="nucleotide sequence ID" value="NZ_BOMD01000019.1"/>
</dbReference>
<dbReference type="AlphaFoldDB" id="A0A4R6JS37"/>
<evidence type="ECO:0000256" key="1">
    <source>
        <dbReference type="SAM" id="MobiDB-lite"/>
    </source>
</evidence>
<dbReference type="Pfam" id="PF00553">
    <property type="entry name" value="CBM_2"/>
    <property type="match status" value="1"/>
</dbReference>
<accession>A0A4R6JS37</accession>
<dbReference type="Proteomes" id="UP000294901">
    <property type="component" value="Unassembled WGS sequence"/>
</dbReference>
<dbReference type="SMART" id="SM00637">
    <property type="entry name" value="CBD_II"/>
    <property type="match status" value="1"/>
</dbReference>
<dbReference type="InterPro" id="IPR012291">
    <property type="entry name" value="CBM2_carb-bd_dom_sf"/>
</dbReference>
<dbReference type="PROSITE" id="PS51173">
    <property type="entry name" value="CBM2"/>
    <property type="match status" value="1"/>
</dbReference>
<dbReference type="InterPro" id="IPR008965">
    <property type="entry name" value="CBM2/CBM3_carb-bd_dom_sf"/>
</dbReference>
<dbReference type="Gene3D" id="2.60.40.290">
    <property type="match status" value="1"/>
</dbReference>
<feature type="region of interest" description="Disordered" evidence="1">
    <location>
        <begin position="55"/>
        <end position="116"/>
    </location>
</feature>
<dbReference type="GO" id="GO:0005975">
    <property type="term" value="P:carbohydrate metabolic process"/>
    <property type="evidence" value="ECO:0007669"/>
    <property type="project" value="InterPro"/>
</dbReference>
<name>A0A4R6JS37_9ACTN</name>
<feature type="domain" description="CBM2" evidence="2">
    <location>
        <begin position="108"/>
        <end position="216"/>
    </location>
</feature>
<evidence type="ECO:0000313" key="3">
    <source>
        <dbReference type="EMBL" id="TDO38532.1"/>
    </source>
</evidence>
<sequence length="216" mass="22375">MAAKHSVRVFGTARFVLSFAVAVLVLLVVWIAVRAVGPAEASKAPTLVLPPVTSAAAPPVVSSPPSVSPTPSRTPSRAPRKSTAPSTSAPTHSRSPERTRPPVVKTTPPPPRTDVKATLSVGASWDEGYVAAVRVVNEGRTPVQWKVTVSHSGQRDLQLRGTWNARGDQQGSGLVFTGGTLAPGQQASFGYQVSKTGRGKARPAGCNALGGSCSVR</sequence>
<proteinExistence type="predicted"/>
<evidence type="ECO:0000313" key="4">
    <source>
        <dbReference type="Proteomes" id="UP000294901"/>
    </source>
</evidence>
<evidence type="ECO:0000259" key="2">
    <source>
        <dbReference type="PROSITE" id="PS51173"/>
    </source>
</evidence>
<dbReference type="EMBL" id="SNWR01000001">
    <property type="protein sequence ID" value="TDO38532.1"/>
    <property type="molecule type" value="Genomic_DNA"/>
</dbReference>
<gene>
    <name evidence="3" type="ORF">C8E87_2190</name>
</gene>